<evidence type="ECO:0000313" key="3">
    <source>
        <dbReference type="Proteomes" id="UP000266915"/>
    </source>
</evidence>
<protein>
    <submittedName>
        <fullName evidence="2">Uncharacterized protein</fullName>
    </submittedName>
</protein>
<evidence type="ECO:0000313" key="2">
    <source>
        <dbReference type="EMBL" id="ROR80911.1"/>
    </source>
</evidence>
<dbReference type="EMBL" id="RKHL01000001">
    <property type="protein sequence ID" value="ROR80911.1"/>
    <property type="molecule type" value="Genomic_DNA"/>
</dbReference>
<feature type="transmembrane region" description="Helical" evidence="1">
    <location>
        <begin position="114"/>
        <end position="142"/>
    </location>
</feature>
<dbReference type="SUPFAM" id="SSF53474">
    <property type="entry name" value="alpha/beta-Hydrolases"/>
    <property type="match status" value="1"/>
</dbReference>
<dbReference type="Proteomes" id="UP000266915">
    <property type="component" value="Unassembled WGS sequence"/>
</dbReference>
<name>A0A3N2C096_9MICO</name>
<sequence length="552" mass="56399">MSGITVSGGAGGVGAKLDDMRLQAQQLSTLSTELIGRSGSAAAKAVDGDLLESMILSPVTGAAAEGAIVLASGSLLLVATETGVSAVFLEGAVVAYETADQLIAAATVALHNGVAFVIGVLAVPVGLVAAAGVAVVGGAWMLTVAGVNIVVEGVDSLVEGTQQTLDQIGDNPWLLLSPAGVAGLFATNSVSAYSPQEVVDRTAATYADALSRLQELAPVAAQAANEWLGDNAWIEDILTDGAPGLLAGLTFLPGLLPGFNGLMSVVTGQGWPPLTYEQAIDAIATGGGRFGLFEDGTAALELGADGKPKPHAVPDTDVRGLGDLMNGSSEIDRIGGDDFSDIRIVESAGPPKSYIVQIPSTQVWNPDAGPAANDSTSDVVAMQGEQTALASAVLDAMRAAGISSTDPVMLEGFSLGGITAGLIASDPSVPFNITHVATAGSPVARYDIPDDVQVLSLEFEEDPVARLDGRENPDRANWTTVQGDAPRLIDPATQELEEDGPGIAFSHNSHRYEEFADHVASAGDPSVDAFVDSADPFFSGDQTVVDYRGTRQ</sequence>
<evidence type="ECO:0000256" key="1">
    <source>
        <dbReference type="SAM" id="Phobius"/>
    </source>
</evidence>
<reference evidence="2 3" key="1">
    <citation type="submission" date="2018-11" db="EMBL/GenBank/DDBJ databases">
        <title>Sequencing the genomes of 1000 actinobacteria strains.</title>
        <authorList>
            <person name="Klenk H.-P."/>
        </authorList>
    </citation>
    <scope>NUCLEOTIDE SEQUENCE [LARGE SCALE GENOMIC DNA]</scope>
    <source>
        <strain evidence="2 3">DSM 14012</strain>
    </source>
</reference>
<dbReference type="Gene3D" id="3.40.50.1820">
    <property type="entry name" value="alpha/beta hydrolase"/>
    <property type="match status" value="1"/>
</dbReference>
<dbReference type="AlphaFoldDB" id="A0A3N2C096"/>
<accession>A0A3N2C096</accession>
<proteinExistence type="predicted"/>
<gene>
    <name evidence="2" type="ORF">EDD42_0958</name>
</gene>
<keyword evidence="3" id="KW-1185">Reference proteome</keyword>
<dbReference type="RefSeq" id="WP_085510237.1">
    <property type="nucleotide sequence ID" value="NZ_FXAP01000001.1"/>
</dbReference>
<comment type="caution">
    <text evidence="2">The sequence shown here is derived from an EMBL/GenBank/DDBJ whole genome shotgun (WGS) entry which is preliminary data.</text>
</comment>
<dbReference type="InterPro" id="IPR029058">
    <property type="entry name" value="AB_hydrolase_fold"/>
</dbReference>
<keyword evidence="1" id="KW-0812">Transmembrane</keyword>
<organism evidence="2 3">
    <name type="scientific">Plantibacter flavus</name>
    <dbReference type="NCBI Taxonomy" id="150123"/>
    <lineage>
        <taxon>Bacteria</taxon>
        <taxon>Bacillati</taxon>
        <taxon>Actinomycetota</taxon>
        <taxon>Actinomycetes</taxon>
        <taxon>Micrococcales</taxon>
        <taxon>Microbacteriaceae</taxon>
        <taxon>Plantibacter</taxon>
    </lineage>
</organism>
<keyword evidence="1" id="KW-1133">Transmembrane helix</keyword>
<keyword evidence="1" id="KW-0472">Membrane</keyword>